<evidence type="ECO:0000256" key="8">
    <source>
        <dbReference type="SAM" id="Phobius"/>
    </source>
</evidence>
<feature type="domain" description="Major facilitator superfamily (MFS) profile" evidence="9">
    <location>
        <begin position="14"/>
        <end position="398"/>
    </location>
</feature>
<dbReference type="InterPro" id="IPR011701">
    <property type="entry name" value="MFS"/>
</dbReference>
<feature type="transmembrane region" description="Helical" evidence="8">
    <location>
        <begin position="170"/>
        <end position="192"/>
    </location>
</feature>
<keyword evidence="6 8" id="KW-1133">Transmembrane helix</keyword>
<dbReference type="InterPro" id="IPR020846">
    <property type="entry name" value="MFS_dom"/>
</dbReference>
<dbReference type="PROSITE" id="PS50850">
    <property type="entry name" value="MFS"/>
    <property type="match status" value="1"/>
</dbReference>
<evidence type="ECO:0000256" key="2">
    <source>
        <dbReference type="ARBA" id="ARBA00008335"/>
    </source>
</evidence>
<dbReference type="PANTHER" id="PTHR43271">
    <property type="entry name" value="BLL2771 PROTEIN"/>
    <property type="match status" value="1"/>
</dbReference>
<protein>
    <submittedName>
        <fullName evidence="10">MFS transporter</fullName>
    </submittedName>
</protein>
<comment type="subcellular location">
    <subcellularLocation>
        <location evidence="1">Cell membrane</location>
        <topology evidence="1">Multi-pass membrane protein</topology>
    </subcellularLocation>
</comment>
<dbReference type="PROSITE" id="PS00216">
    <property type="entry name" value="SUGAR_TRANSPORT_1"/>
    <property type="match status" value="1"/>
</dbReference>
<feature type="transmembrane region" description="Helical" evidence="8">
    <location>
        <begin position="282"/>
        <end position="302"/>
    </location>
</feature>
<keyword evidence="4" id="KW-1003">Cell membrane</keyword>
<evidence type="ECO:0000256" key="4">
    <source>
        <dbReference type="ARBA" id="ARBA00022475"/>
    </source>
</evidence>
<feature type="transmembrane region" description="Helical" evidence="8">
    <location>
        <begin position="12"/>
        <end position="34"/>
    </location>
</feature>
<dbReference type="RefSeq" id="WP_087620389.1">
    <property type="nucleotide sequence ID" value="NZ_NEXX01000002.1"/>
</dbReference>
<dbReference type="GO" id="GO:0005886">
    <property type="term" value="C:plasma membrane"/>
    <property type="evidence" value="ECO:0007669"/>
    <property type="project" value="UniProtKB-SubCell"/>
</dbReference>
<feature type="transmembrane region" description="Helical" evidence="8">
    <location>
        <begin position="87"/>
        <end position="107"/>
    </location>
</feature>
<evidence type="ECO:0000256" key="7">
    <source>
        <dbReference type="ARBA" id="ARBA00023136"/>
    </source>
</evidence>
<feature type="transmembrane region" description="Helical" evidence="8">
    <location>
        <begin position="54"/>
        <end position="75"/>
    </location>
</feature>
<organism evidence="10 11">
    <name type="scientific">Acinetobacter populi</name>
    <dbReference type="NCBI Taxonomy" id="1582270"/>
    <lineage>
        <taxon>Bacteria</taxon>
        <taxon>Pseudomonadati</taxon>
        <taxon>Pseudomonadota</taxon>
        <taxon>Gammaproteobacteria</taxon>
        <taxon>Moraxellales</taxon>
        <taxon>Moraxellaceae</taxon>
        <taxon>Acinetobacter</taxon>
    </lineage>
</organism>
<evidence type="ECO:0000256" key="3">
    <source>
        <dbReference type="ARBA" id="ARBA00022448"/>
    </source>
</evidence>
<keyword evidence="5 8" id="KW-0812">Transmembrane</keyword>
<feature type="transmembrane region" description="Helical" evidence="8">
    <location>
        <begin position="308"/>
        <end position="326"/>
    </location>
</feature>
<dbReference type="OrthoDB" id="63984at2"/>
<reference evidence="10 11" key="1">
    <citation type="submission" date="2017-05" db="EMBL/GenBank/DDBJ databases">
        <title>Acinetobacter populi ANC 5415 (= PBJ7), whole genome shotgun sequencing project.</title>
        <authorList>
            <person name="Nemec A."/>
            <person name="Radolfova-Krizova L."/>
        </authorList>
    </citation>
    <scope>NUCLEOTIDE SEQUENCE [LARGE SCALE GENOMIC DNA]</scope>
    <source>
        <strain evidence="10 11">PBJ7</strain>
    </source>
</reference>
<proteinExistence type="inferred from homology"/>
<evidence type="ECO:0000256" key="5">
    <source>
        <dbReference type="ARBA" id="ARBA00022692"/>
    </source>
</evidence>
<dbReference type="AlphaFoldDB" id="A0A1Z9Z064"/>
<dbReference type="InterPro" id="IPR036259">
    <property type="entry name" value="MFS_trans_sf"/>
</dbReference>
<accession>A0A1Z9Z064</accession>
<dbReference type="Pfam" id="PF07690">
    <property type="entry name" value="MFS_1"/>
    <property type="match status" value="2"/>
</dbReference>
<keyword evidence="7 8" id="KW-0472">Membrane</keyword>
<evidence type="ECO:0000256" key="6">
    <source>
        <dbReference type="ARBA" id="ARBA00022989"/>
    </source>
</evidence>
<dbReference type="SUPFAM" id="SSF103473">
    <property type="entry name" value="MFS general substrate transporter"/>
    <property type="match status" value="1"/>
</dbReference>
<comment type="similarity">
    <text evidence="2">Belongs to the major facilitator superfamily.</text>
</comment>
<name>A0A1Z9Z064_9GAMM</name>
<dbReference type="Gene3D" id="1.20.1250.20">
    <property type="entry name" value="MFS general substrate transporter like domains"/>
    <property type="match status" value="1"/>
</dbReference>
<dbReference type="PANTHER" id="PTHR43271:SF1">
    <property type="entry name" value="INNER MEMBRANE TRANSPORT PROTEIN YNFM"/>
    <property type="match status" value="1"/>
</dbReference>
<dbReference type="Proteomes" id="UP000196536">
    <property type="component" value="Unassembled WGS sequence"/>
</dbReference>
<dbReference type="CDD" id="cd17324">
    <property type="entry name" value="MFS_NepI_like"/>
    <property type="match status" value="1"/>
</dbReference>
<evidence type="ECO:0000313" key="10">
    <source>
        <dbReference type="EMBL" id="OUY07846.1"/>
    </source>
</evidence>
<comment type="caution">
    <text evidence="10">The sequence shown here is derived from an EMBL/GenBank/DDBJ whole genome shotgun (WGS) entry which is preliminary data.</text>
</comment>
<sequence>MSNPPLQLSRGTAAYRAVILALFLAGFASFSLLYCVQPMLPELAHSFLLRPSESSFALSFSTLALAFGLLITGFISDALGRKPIMVCSLLGASILTILSSFIPSWWFFLLSRIAIGLSVSGVAAVAMTYVAEEVRPVDIGFSMGLYISGTAIGGMSGRLMSGVLLEYISWHHVILFLGILNLAMSILFYYLLPDSRFFQATAFSLKKLGKGFQLHLKNPQLCILFAQAFILMGCFVTVYNYLNYYLLQPPFNVAQSTLGLLAAAYLAGIYSSPRAAAWAQRFGRKHLLIFMLCSMLIALWFMASVHQFWILCIGLVMFTFAFFAAHSTASSWVSQTAKSQRAVAASLYLFSYYFGSSFLGSSGGLVWENYGWFGLSLALSLVLCLGIVLATRLQDIRD</sequence>
<dbReference type="InterPro" id="IPR005829">
    <property type="entry name" value="Sugar_transporter_CS"/>
</dbReference>
<feature type="transmembrane region" description="Helical" evidence="8">
    <location>
        <begin position="113"/>
        <end position="131"/>
    </location>
</feature>
<feature type="transmembrane region" description="Helical" evidence="8">
    <location>
        <begin position="143"/>
        <end position="164"/>
    </location>
</feature>
<evidence type="ECO:0000313" key="11">
    <source>
        <dbReference type="Proteomes" id="UP000196536"/>
    </source>
</evidence>
<dbReference type="GO" id="GO:0022857">
    <property type="term" value="F:transmembrane transporter activity"/>
    <property type="evidence" value="ECO:0007669"/>
    <property type="project" value="InterPro"/>
</dbReference>
<feature type="transmembrane region" description="Helical" evidence="8">
    <location>
        <begin position="347"/>
        <end position="367"/>
    </location>
</feature>
<feature type="transmembrane region" description="Helical" evidence="8">
    <location>
        <begin position="373"/>
        <end position="393"/>
    </location>
</feature>
<keyword evidence="11" id="KW-1185">Reference proteome</keyword>
<gene>
    <name evidence="10" type="ORF">CAP51_08980</name>
</gene>
<keyword evidence="3" id="KW-0813">Transport</keyword>
<evidence type="ECO:0000256" key="1">
    <source>
        <dbReference type="ARBA" id="ARBA00004651"/>
    </source>
</evidence>
<evidence type="ECO:0000259" key="9">
    <source>
        <dbReference type="PROSITE" id="PS50850"/>
    </source>
</evidence>
<feature type="transmembrane region" description="Helical" evidence="8">
    <location>
        <begin position="253"/>
        <end position="270"/>
    </location>
</feature>
<feature type="transmembrane region" description="Helical" evidence="8">
    <location>
        <begin position="221"/>
        <end position="241"/>
    </location>
</feature>
<dbReference type="EMBL" id="NEXX01000002">
    <property type="protein sequence ID" value="OUY07846.1"/>
    <property type="molecule type" value="Genomic_DNA"/>
</dbReference>